<evidence type="ECO:0000256" key="4">
    <source>
        <dbReference type="RuleBase" id="RU361153"/>
    </source>
</evidence>
<sequence>MFLLLPLAFSAVPTFGRLSVKSGKLTGSSGDPVILRGVSLGWDTWWGQFYNEDTIQHLITDFHANLIRAAIGIEPTGAYLQNKQLALNHLDAAVKAAIKLGVYIIIDFHAHQLHTNDAKEFFTTVVNKYKGSEYVIYEIWNEPESANWATIKQYAKDVIPVIRNVDPDAVILVSNSQWDQHPDEPAADPLPFTNIAYVVHFYAGTHGSWLRERVTAALAKGIAIFVSECGGMNSDGDGPVSTTEWNNWVDLLEKNKISYAAWCVEAKVESASILKVSANWNDLTDWGKTVKQTITSRQ</sequence>
<dbReference type="CAZy" id="GH5">
    <property type="family name" value="Glycoside Hydrolase Family 5"/>
</dbReference>
<keyword evidence="2 4" id="KW-0378">Hydrolase</keyword>
<evidence type="ECO:0000256" key="2">
    <source>
        <dbReference type="ARBA" id="ARBA00022801"/>
    </source>
</evidence>
<evidence type="ECO:0000259" key="6">
    <source>
        <dbReference type="Pfam" id="PF00150"/>
    </source>
</evidence>
<dbReference type="SUPFAM" id="SSF51445">
    <property type="entry name" value="(Trans)glycosidases"/>
    <property type="match status" value="1"/>
</dbReference>
<name>A4UWV1_9EUKA</name>
<protein>
    <submittedName>
        <fullName evidence="7">Putative glycosyl hydrolase family5</fullName>
    </submittedName>
</protein>
<keyword evidence="3 4" id="KW-0326">Glycosidase</keyword>
<feature type="chain" id="PRO_5002674956" evidence="5">
    <location>
        <begin position="17"/>
        <end position="298"/>
    </location>
</feature>
<dbReference type="PANTHER" id="PTHR34142:SF1">
    <property type="entry name" value="GLYCOSIDE HYDROLASE FAMILY 5 DOMAIN-CONTAINING PROTEIN"/>
    <property type="match status" value="1"/>
</dbReference>
<proteinExistence type="evidence at transcript level"/>
<organism evidence="7">
    <name type="scientific">uncultured symbiotic protist of Neotermes koshunensis</name>
    <dbReference type="NCBI Taxonomy" id="403660"/>
    <lineage>
        <taxon>Eukaryota</taxon>
        <taxon>environmental samples</taxon>
    </lineage>
</organism>
<dbReference type="InterPro" id="IPR001547">
    <property type="entry name" value="Glyco_hydro_5"/>
</dbReference>
<dbReference type="GO" id="GO:0000272">
    <property type="term" value="P:polysaccharide catabolic process"/>
    <property type="evidence" value="ECO:0007669"/>
    <property type="project" value="InterPro"/>
</dbReference>
<feature type="signal peptide" evidence="5">
    <location>
        <begin position="1"/>
        <end position="16"/>
    </location>
</feature>
<evidence type="ECO:0000313" key="7">
    <source>
        <dbReference type="EMBL" id="BAF57361.1"/>
    </source>
</evidence>
<dbReference type="GO" id="GO:0004553">
    <property type="term" value="F:hydrolase activity, hydrolyzing O-glycosyl compounds"/>
    <property type="evidence" value="ECO:0007669"/>
    <property type="project" value="InterPro"/>
</dbReference>
<keyword evidence="5" id="KW-0732">Signal</keyword>
<dbReference type="InterPro" id="IPR017853">
    <property type="entry name" value="GH"/>
</dbReference>
<reference evidence="7" key="1">
    <citation type="journal article" date="2010" name="PLoS ONE">
        <title>Phylogenetic analysis of cellulolytic enzyme genes from representative lineages of termites and a related cockroach.</title>
        <authorList>
            <person name="Todaka N."/>
            <person name="Inoue T."/>
            <person name="Saita K."/>
            <person name="Ohkuma M."/>
            <person name="Nalepa C.A."/>
            <person name="Lenz M."/>
            <person name="Kudo T."/>
            <person name="Moriya S."/>
        </authorList>
    </citation>
    <scope>NUCLEOTIDE SEQUENCE</scope>
</reference>
<dbReference type="EMBL" id="AB274602">
    <property type="protein sequence ID" value="BAF57361.1"/>
    <property type="molecule type" value="mRNA"/>
</dbReference>
<dbReference type="PANTHER" id="PTHR34142">
    <property type="entry name" value="ENDO-BETA-1,4-GLUCANASE A"/>
    <property type="match status" value="1"/>
</dbReference>
<accession>A4UWV1</accession>
<feature type="domain" description="Glycoside hydrolase family 5" evidence="6">
    <location>
        <begin position="28"/>
        <end position="267"/>
    </location>
</feature>
<dbReference type="Gene3D" id="3.20.20.80">
    <property type="entry name" value="Glycosidases"/>
    <property type="match status" value="1"/>
</dbReference>
<evidence type="ECO:0000256" key="3">
    <source>
        <dbReference type="ARBA" id="ARBA00023295"/>
    </source>
</evidence>
<comment type="similarity">
    <text evidence="1 4">Belongs to the glycosyl hydrolase 5 (cellulase A) family.</text>
</comment>
<evidence type="ECO:0000256" key="1">
    <source>
        <dbReference type="ARBA" id="ARBA00005641"/>
    </source>
</evidence>
<evidence type="ECO:0000256" key="5">
    <source>
        <dbReference type="SAM" id="SignalP"/>
    </source>
</evidence>
<dbReference type="AlphaFoldDB" id="A4UWV1"/>
<dbReference type="Pfam" id="PF00150">
    <property type="entry name" value="Cellulase"/>
    <property type="match status" value="1"/>
</dbReference>